<dbReference type="CDD" id="cd06502">
    <property type="entry name" value="TA_like"/>
    <property type="match status" value="1"/>
</dbReference>
<name>A0A5D0MIM1_9BACT</name>
<evidence type="ECO:0000256" key="2">
    <source>
        <dbReference type="ARBA" id="ARBA00006966"/>
    </source>
</evidence>
<evidence type="ECO:0000259" key="4">
    <source>
        <dbReference type="Pfam" id="PF01212"/>
    </source>
</evidence>
<dbReference type="GO" id="GO:0006520">
    <property type="term" value="P:amino acid metabolic process"/>
    <property type="evidence" value="ECO:0007669"/>
    <property type="project" value="InterPro"/>
</dbReference>
<comment type="caution">
    <text evidence="5">The sequence shown here is derived from an EMBL/GenBank/DDBJ whole genome shotgun (WGS) entry which is preliminary data.</text>
</comment>
<comment type="similarity">
    <text evidence="2">Belongs to the threonine aldolase family.</text>
</comment>
<dbReference type="InterPro" id="IPR015424">
    <property type="entry name" value="PyrdxlP-dep_Trfase"/>
</dbReference>
<evidence type="ECO:0000313" key="5">
    <source>
        <dbReference type="EMBL" id="TYB32232.1"/>
    </source>
</evidence>
<dbReference type="Pfam" id="PF01212">
    <property type="entry name" value="Beta_elim_lyase"/>
    <property type="match status" value="1"/>
</dbReference>
<sequence>MPKRSFASDNNSGVDKKILKAIEKANQSDHIAYGDDPFTERAIKKFKNILGNNIDVYFVLTGTGANVIGLKNVVRSFNTIFCSDLAHINVDETGAVENNIGCNLQTVPTEDGKIYPEQLKKFMHVKGVQHHSQPKAISISQTTELGTVYTPEEIKNLADFAHENDMYLHIDGARISNAAASLNCNFKKITRDAGVDILSFGGTKNGMLCGEAVIFFDKELSKNCKYIRKESLNLFSKMRYLSTQFIEFLSHDLWYKNAKNANEMAQYLKKKLSEFDDIEIVQEVQANAIFAKIPKNKIKPLQKEHFFYIWDEEKGVVRWMCSFETTEENVDNFVKILKRHLN</sequence>
<keyword evidence="6" id="KW-1185">Reference proteome</keyword>
<feature type="domain" description="Aromatic amino acid beta-eliminating lyase/threonine aldolase" evidence="4">
    <location>
        <begin position="6"/>
        <end position="292"/>
    </location>
</feature>
<protein>
    <submittedName>
        <fullName evidence="5">Low specificity L-threonine aldolase</fullName>
    </submittedName>
</protein>
<keyword evidence="3" id="KW-0663">Pyridoxal phosphate</keyword>
<dbReference type="Gene3D" id="3.40.640.10">
    <property type="entry name" value="Type I PLP-dependent aspartate aminotransferase-like (Major domain)"/>
    <property type="match status" value="1"/>
</dbReference>
<dbReference type="AlphaFoldDB" id="A0A5D0MIM1"/>
<dbReference type="InterPro" id="IPR015422">
    <property type="entry name" value="PyrdxlP-dep_Trfase_small"/>
</dbReference>
<dbReference type="GO" id="GO:0016829">
    <property type="term" value="F:lyase activity"/>
    <property type="evidence" value="ECO:0007669"/>
    <property type="project" value="InterPro"/>
</dbReference>
<gene>
    <name evidence="5" type="ORF">FXF47_00405</name>
</gene>
<comment type="cofactor">
    <cofactor evidence="1">
        <name>pyridoxal 5'-phosphate</name>
        <dbReference type="ChEBI" id="CHEBI:597326"/>
    </cofactor>
</comment>
<proteinExistence type="inferred from homology"/>
<evidence type="ECO:0000313" key="6">
    <source>
        <dbReference type="Proteomes" id="UP000324143"/>
    </source>
</evidence>
<organism evidence="5 6">
    <name type="scientific">Candidatus Mcinerneyibacterium aminivorans</name>
    <dbReference type="NCBI Taxonomy" id="2703815"/>
    <lineage>
        <taxon>Bacteria</taxon>
        <taxon>Candidatus Macinerneyibacteriota</taxon>
        <taxon>Candidatus Mcinerneyibacteria</taxon>
        <taxon>Candidatus Mcinerneyibacteriales</taxon>
        <taxon>Candidatus Mcinerneyibacteriaceae</taxon>
        <taxon>Candidatus Mcinerneyibacterium</taxon>
    </lineage>
</organism>
<dbReference type="InterPro" id="IPR001597">
    <property type="entry name" value="ArAA_b-elim_lyase/Thr_aldolase"/>
</dbReference>
<dbReference type="PANTHER" id="PTHR48097">
    <property type="entry name" value="L-THREONINE ALDOLASE-RELATED"/>
    <property type="match status" value="1"/>
</dbReference>
<dbReference type="SUPFAM" id="SSF53383">
    <property type="entry name" value="PLP-dependent transferases"/>
    <property type="match status" value="1"/>
</dbReference>
<dbReference type="EMBL" id="VSIX01000003">
    <property type="protein sequence ID" value="TYB32232.1"/>
    <property type="molecule type" value="Genomic_DNA"/>
</dbReference>
<accession>A0A5D0MIM1</accession>
<dbReference type="PANTHER" id="PTHR48097:SF5">
    <property type="entry name" value="LOW SPECIFICITY L-THREONINE ALDOLASE"/>
    <property type="match status" value="1"/>
</dbReference>
<dbReference type="Gene3D" id="3.90.1150.10">
    <property type="entry name" value="Aspartate Aminotransferase, domain 1"/>
    <property type="match status" value="1"/>
</dbReference>
<dbReference type="Proteomes" id="UP000324143">
    <property type="component" value="Unassembled WGS sequence"/>
</dbReference>
<dbReference type="InterPro" id="IPR015421">
    <property type="entry name" value="PyrdxlP-dep_Trfase_major"/>
</dbReference>
<evidence type="ECO:0000256" key="3">
    <source>
        <dbReference type="ARBA" id="ARBA00022898"/>
    </source>
</evidence>
<reference evidence="5" key="1">
    <citation type="submission" date="2019-08" db="EMBL/GenBank/DDBJ databases">
        <title>Genomic characterization of a novel candidate phylum (ARYD3) from a high temperature, high salinity tertiary oil reservoir in north central Oklahoma, USA.</title>
        <authorList>
            <person name="Youssef N.H."/>
            <person name="Yadav A."/>
            <person name="Elshahed M.S."/>
        </authorList>
    </citation>
    <scope>NUCLEOTIDE SEQUENCE [LARGE SCALE GENOMIC DNA]</scope>
    <source>
        <strain evidence="5">ARYD3</strain>
    </source>
</reference>
<evidence type="ECO:0000256" key="1">
    <source>
        <dbReference type="ARBA" id="ARBA00001933"/>
    </source>
</evidence>